<feature type="compositionally biased region" description="Low complexity" evidence="1">
    <location>
        <begin position="18"/>
        <end position="46"/>
    </location>
</feature>
<protein>
    <recommendedName>
        <fullName evidence="2">Piwi domain-containing protein</fullName>
    </recommendedName>
</protein>
<accession>A0AAW0T0W6</accession>
<dbReference type="AlphaFoldDB" id="A0AAW0T0W6"/>
<reference evidence="3 4" key="1">
    <citation type="submission" date="2023-03" db="EMBL/GenBank/DDBJ databases">
        <title>High-quality genome of Scylla paramamosain provides insights in environmental adaptation.</title>
        <authorList>
            <person name="Zhang L."/>
        </authorList>
    </citation>
    <scope>NUCLEOTIDE SEQUENCE [LARGE SCALE GENOMIC DNA]</scope>
    <source>
        <strain evidence="3">LZ_2023a</strain>
        <tissue evidence="3">Muscle</tissue>
    </source>
</reference>
<name>A0AAW0T0W6_SCYPA</name>
<sequence length="473" mass="51594">MKGANLYQASPSPPPPSTTTITTTTPDRPFFPSFPSTTTTTIETPSNFVERKTDGTASTAAATATGSPCFVCPFQEEVFEVKLGKVTGPHTQDTVEDIVPKVTVKPIPASTSVPTPALHTWGLHVYHKGLTTRDMGQFLIHLKEAGRQEGVEVAGPVQLRFPACQDPMEEMQQLAHTYPGLQMVMAVLNDRVMYGWVRLVGELCLGVVTQCVPPTAVLQPSAPTLRPLIQHIRAKLGGHVAPSLLVMALHRATPRARGVPAVMAVVALGSLPAGHRILQALTHQYRRPVPEQVVVYRDGEGQKEQRARQDVATLTTACTRFMGSYRPEITCVFVCGSPVSWFVAEDMEGPVTPCCVAEQQATQLSDTSFSISVSSDGQSWQPAVYSIVGDGMPIGALQQLTLALCHLPGTPTALQPLPTPVTCARLAVLRCHQHIRTLHDNWRQRKYRDLQRDINSLVTVDTFNCIAHQLYYL</sequence>
<gene>
    <name evidence="3" type="ORF">O3P69_019668</name>
</gene>
<dbReference type="SUPFAM" id="SSF53098">
    <property type="entry name" value="Ribonuclease H-like"/>
    <property type="match status" value="1"/>
</dbReference>
<keyword evidence="4" id="KW-1185">Reference proteome</keyword>
<evidence type="ECO:0000256" key="1">
    <source>
        <dbReference type="SAM" id="MobiDB-lite"/>
    </source>
</evidence>
<dbReference type="Proteomes" id="UP001487740">
    <property type="component" value="Unassembled WGS sequence"/>
</dbReference>
<feature type="region of interest" description="Disordered" evidence="1">
    <location>
        <begin position="1"/>
        <end position="54"/>
    </location>
</feature>
<dbReference type="PANTHER" id="PTHR22891">
    <property type="entry name" value="EUKARYOTIC TRANSLATION INITIATION FACTOR 2C"/>
    <property type="match status" value="1"/>
</dbReference>
<dbReference type="Gene3D" id="3.30.420.10">
    <property type="entry name" value="Ribonuclease H-like superfamily/Ribonuclease H"/>
    <property type="match status" value="1"/>
</dbReference>
<dbReference type="InterPro" id="IPR012337">
    <property type="entry name" value="RNaseH-like_sf"/>
</dbReference>
<organism evidence="3 4">
    <name type="scientific">Scylla paramamosain</name>
    <name type="common">Mud crab</name>
    <dbReference type="NCBI Taxonomy" id="85552"/>
    <lineage>
        <taxon>Eukaryota</taxon>
        <taxon>Metazoa</taxon>
        <taxon>Ecdysozoa</taxon>
        <taxon>Arthropoda</taxon>
        <taxon>Crustacea</taxon>
        <taxon>Multicrustacea</taxon>
        <taxon>Malacostraca</taxon>
        <taxon>Eumalacostraca</taxon>
        <taxon>Eucarida</taxon>
        <taxon>Decapoda</taxon>
        <taxon>Pleocyemata</taxon>
        <taxon>Brachyura</taxon>
        <taxon>Eubrachyura</taxon>
        <taxon>Portunoidea</taxon>
        <taxon>Portunidae</taxon>
        <taxon>Portuninae</taxon>
        <taxon>Scylla</taxon>
    </lineage>
</organism>
<dbReference type="InterPro" id="IPR003165">
    <property type="entry name" value="Piwi"/>
</dbReference>
<dbReference type="SMART" id="SM00950">
    <property type="entry name" value="Piwi"/>
    <property type="match status" value="1"/>
</dbReference>
<dbReference type="EMBL" id="JARAKH010000043">
    <property type="protein sequence ID" value="KAK8379837.1"/>
    <property type="molecule type" value="Genomic_DNA"/>
</dbReference>
<proteinExistence type="predicted"/>
<feature type="domain" description="Piwi" evidence="2">
    <location>
        <begin position="290"/>
        <end position="436"/>
    </location>
</feature>
<dbReference type="InterPro" id="IPR036397">
    <property type="entry name" value="RNaseH_sf"/>
</dbReference>
<dbReference type="PROSITE" id="PS50822">
    <property type="entry name" value="PIWI"/>
    <property type="match status" value="1"/>
</dbReference>
<dbReference type="Gene3D" id="3.40.50.2300">
    <property type="match status" value="1"/>
</dbReference>
<evidence type="ECO:0000259" key="2">
    <source>
        <dbReference type="PROSITE" id="PS50822"/>
    </source>
</evidence>
<dbReference type="GO" id="GO:0003676">
    <property type="term" value="F:nucleic acid binding"/>
    <property type="evidence" value="ECO:0007669"/>
    <property type="project" value="InterPro"/>
</dbReference>
<evidence type="ECO:0000313" key="3">
    <source>
        <dbReference type="EMBL" id="KAK8379837.1"/>
    </source>
</evidence>
<comment type="caution">
    <text evidence="3">The sequence shown here is derived from an EMBL/GenBank/DDBJ whole genome shotgun (WGS) entry which is preliminary data.</text>
</comment>
<dbReference type="Pfam" id="PF02171">
    <property type="entry name" value="Piwi"/>
    <property type="match status" value="1"/>
</dbReference>
<evidence type="ECO:0000313" key="4">
    <source>
        <dbReference type="Proteomes" id="UP001487740"/>
    </source>
</evidence>